<evidence type="ECO:0000259" key="1">
    <source>
        <dbReference type="Pfam" id="PF09588"/>
    </source>
</evidence>
<evidence type="ECO:0000313" key="2">
    <source>
        <dbReference type="EMBL" id="KAB7782411.1"/>
    </source>
</evidence>
<dbReference type="AlphaFoldDB" id="A0A833MWP0"/>
<dbReference type="Proteomes" id="UP000469949">
    <property type="component" value="Unassembled WGS sequence"/>
</dbReference>
<organism evidence="2 3">
    <name type="scientific">Methylorubrum populi</name>
    <dbReference type="NCBI Taxonomy" id="223967"/>
    <lineage>
        <taxon>Bacteria</taxon>
        <taxon>Pseudomonadati</taxon>
        <taxon>Pseudomonadota</taxon>
        <taxon>Alphaproteobacteria</taxon>
        <taxon>Hyphomicrobiales</taxon>
        <taxon>Methylobacteriaceae</taxon>
        <taxon>Methylorubrum</taxon>
    </lineage>
</organism>
<accession>A0A833MWP0</accession>
<dbReference type="RefSeq" id="WP_152278837.1">
    <property type="nucleotide sequence ID" value="NZ_WEKV01000020.1"/>
</dbReference>
<dbReference type="PANTHER" id="PTHR46609">
    <property type="entry name" value="EXONUCLEASE, PHAGE-TYPE/RECB, C-TERMINAL DOMAIN-CONTAINING PROTEIN"/>
    <property type="match status" value="1"/>
</dbReference>
<dbReference type="InterPro" id="IPR019080">
    <property type="entry name" value="YqaJ_viral_recombinase"/>
</dbReference>
<dbReference type="PANTHER" id="PTHR46609:SF6">
    <property type="entry name" value="EXONUCLEASE, PHAGE-TYPE_RECB, C-TERMINAL DOMAIN-CONTAINING PROTEIN-RELATED"/>
    <property type="match status" value="1"/>
</dbReference>
<comment type="caution">
    <text evidence="2">The sequence shown here is derived from an EMBL/GenBank/DDBJ whole genome shotgun (WGS) entry which is preliminary data.</text>
</comment>
<sequence length="239" mass="26721">MEMIDKAGMRPTVRIHHDLYQGTDEWLAARCGMLTASEMSLIVTPTLKVAKNEKEKAHLYELLAQRISGYVEPRFVSDDMLRGHEDEIEALALYARNFAPTEAVGFITNDKWGFTLGYSPDALVGPDGLVETKSRRQKYQIETFVVHVLAETIPADYVIQIQTGLLVSERSWCDLISYSGGLPLARIRAYPDPKIQAAIVEAAAAFEERLAAAREQYFEAVEKAGNIPTERRVEGDMLA</sequence>
<feature type="domain" description="YqaJ viral recombinase" evidence="1">
    <location>
        <begin position="25"/>
        <end position="170"/>
    </location>
</feature>
<proteinExistence type="predicted"/>
<dbReference type="EMBL" id="WEKV01000020">
    <property type="protein sequence ID" value="KAB7782411.1"/>
    <property type="molecule type" value="Genomic_DNA"/>
</dbReference>
<reference evidence="2 3" key="1">
    <citation type="submission" date="2019-10" db="EMBL/GenBank/DDBJ databases">
        <title>Draft Genome Sequence of the Caffeine Degrading Methylotroph Methylorubrum populi PINKEL.</title>
        <authorList>
            <person name="Dawson S.C."/>
            <person name="Zhang X."/>
            <person name="Wright M.E."/>
            <person name="Sharma G."/>
            <person name="Langner J.T."/>
            <person name="Ditty J.L."/>
            <person name="Subuyuj G.A."/>
        </authorList>
    </citation>
    <scope>NUCLEOTIDE SEQUENCE [LARGE SCALE GENOMIC DNA]</scope>
    <source>
        <strain evidence="2 3">Pinkel</strain>
    </source>
</reference>
<protein>
    <recommendedName>
        <fullName evidence="1">YqaJ viral recombinase domain-containing protein</fullName>
    </recommendedName>
</protein>
<dbReference type="Gene3D" id="3.90.320.10">
    <property type="match status" value="1"/>
</dbReference>
<dbReference type="InterPro" id="IPR011604">
    <property type="entry name" value="PDDEXK-like_dom_sf"/>
</dbReference>
<name>A0A833MWP0_9HYPH</name>
<dbReference type="SUPFAM" id="SSF52980">
    <property type="entry name" value="Restriction endonuclease-like"/>
    <property type="match status" value="1"/>
</dbReference>
<dbReference type="InterPro" id="IPR051703">
    <property type="entry name" value="NF-kappa-B_Signaling_Reg"/>
</dbReference>
<dbReference type="InterPro" id="IPR011335">
    <property type="entry name" value="Restrct_endonuc-II-like"/>
</dbReference>
<gene>
    <name evidence="2" type="ORF">F8B43_5166</name>
</gene>
<evidence type="ECO:0000313" key="3">
    <source>
        <dbReference type="Proteomes" id="UP000469949"/>
    </source>
</evidence>
<dbReference type="Pfam" id="PF09588">
    <property type="entry name" value="YqaJ"/>
    <property type="match status" value="1"/>
</dbReference>